<protein>
    <recommendedName>
        <fullName evidence="1">Glycolipid transfer protein domain-containing protein</fullName>
    </recommendedName>
</protein>
<dbReference type="InterPro" id="IPR014830">
    <property type="entry name" value="Glycolipid_transfer_prot_dom"/>
</dbReference>
<dbReference type="GO" id="GO:0120013">
    <property type="term" value="F:lipid transfer activity"/>
    <property type="evidence" value="ECO:0007669"/>
    <property type="project" value="InterPro"/>
</dbReference>
<proteinExistence type="predicted"/>
<dbReference type="SUPFAM" id="SSF110004">
    <property type="entry name" value="Glycolipid transfer protein, GLTP"/>
    <property type="match status" value="1"/>
</dbReference>
<dbReference type="Proteomes" id="UP000799429">
    <property type="component" value="Unassembled WGS sequence"/>
</dbReference>
<dbReference type="EMBL" id="MU006089">
    <property type="protein sequence ID" value="KAF2842615.1"/>
    <property type="molecule type" value="Genomic_DNA"/>
</dbReference>
<feature type="domain" description="Glycolipid transfer protein" evidence="1">
    <location>
        <begin position="55"/>
        <end position="212"/>
    </location>
</feature>
<reference evidence="2" key="1">
    <citation type="journal article" date="2020" name="Stud. Mycol.">
        <title>101 Dothideomycetes genomes: a test case for predicting lifestyles and emergence of pathogens.</title>
        <authorList>
            <person name="Haridas S."/>
            <person name="Albert R."/>
            <person name="Binder M."/>
            <person name="Bloem J."/>
            <person name="Labutti K."/>
            <person name="Salamov A."/>
            <person name="Andreopoulos B."/>
            <person name="Baker S."/>
            <person name="Barry K."/>
            <person name="Bills G."/>
            <person name="Bluhm B."/>
            <person name="Cannon C."/>
            <person name="Castanera R."/>
            <person name="Culley D."/>
            <person name="Daum C."/>
            <person name="Ezra D."/>
            <person name="Gonzalez J."/>
            <person name="Henrissat B."/>
            <person name="Kuo A."/>
            <person name="Liang C."/>
            <person name="Lipzen A."/>
            <person name="Lutzoni F."/>
            <person name="Magnuson J."/>
            <person name="Mondo S."/>
            <person name="Nolan M."/>
            <person name="Ohm R."/>
            <person name="Pangilinan J."/>
            <person name="Park H.-J."/>
            <person name="Ramirez L."/>
            <person name="Alfaro M."/>
            <person name="Sun H."/>
            <person name="Tritt A."/>
            <person name="Yoshinaga Y."/>
            <person name="Zwiers L.-H."/>
            <person name="Turgeon B."/>
            <person name="Goodwin S."/>
            <person name="Spatafora J."/>
            <person name="Crous P."/>
            <person name="Grigoriev I."/>
        </authorList>
    </citation>
    <scope>NUCLEOTIDE SEQUENCE</scope>
    <source>
        <strain evidence="2">CBS 101060</strain>
    </source>
</reference>
<dbReference type="Pfam" id="PF08718">
    <property type="entry name" value="GLTP"/>
    <property type="match status" value="1"/>
</dbReference>
<keyword evidence="3" id="KW-1185">Reference proteome</keyword>
<evidence type="ECO:0000259" key="1">
    <source>
        <dbReference type="Pfam" id="PF08718"/>
    </source>
</evidence>
<name>A0A9P4SIW4_9PEZI</name>
<dbReference type="OrthoDB" id="205255at2759"/>
<evidence type="ECO:0000313" key="3">
    <source>
        <dbReference type="Proteomes" id="UP000799429"/>
    </source>
</evidence>
<gene>
    <name evidence="2" type="ORF">M501DRAFT_993345</name>
</gene>
<sequence length="248" mass="27701">MVALQAGQTFFDTLRLNFTKVTIDGQTQEINLEDIEAAYKENVMDFENVDGNQKIRTDEFVQAVQGVINLFLQLNKGSSKGGFLSSIGSYTDPFKLVQSDMVGNVAKIESGKNYDQQPLQDFLKPRADGMYNKKSPEEGMKWLLGGLQLTSEALSRSFANPSEELSKSFSNAFPYTLRPVHLTMPGGSMTAPLVSVSFSKVPSRETAYKELRSPDVPEERLIQEMKEWLVGLKRVVRILSSFMAHGKN</sequence>
<dbReference type="Gene3D" id="1.10.3520.10">
    <property type="entry name" value="Glycolipid transfer protein"/>
    <property type="match status" value="1"/>
</dbReference>
<dbReference type="InterPro" id="IPR036497">
    <property type="entry name" value="GLTP_sf"/>
</dbReference>
<dbReference type="AlphaFoldDB" id="A0A9P4SIW4"/>
<comment type="caution">
    <text evidence="2">The sequence shown here is derived from an EMBL/GenBank/DDBJ whole genome shotgun (WGS) entry which is preliminary data.</text>
</comment>
<accession>A0A9P4SIW4</accession>
<organism evidence="2 3">
    <name type="scientific">Patellaria atrata CBS 101060</name>
    <dbReference type="NCBI Taxonomy" id="1346257"/>
    <lineage>
        <taxon>Eukaryota</taxon>
        <taxon>Fungi</taxon>
        <taxon>Dikarya</taxon>
        <taxon>Ascomycota</taxon>
        <taxon>Pezizomycotina</taxon>
        <taxon>Dothideomycetes</taxon>
        <taxon>Dothideomycetes incertae sedis</taxon>
        <taxon>Patellariales</taxon>
        <taxon>Patellariaceae</taxon>
        <taxon>Patellaria</taxon>
    </lineage>
</organism>
<dbReference type="GO" id="GO:0005737">
    <property type="term" value="C:cytoplasm"/>
    <property type="evidence" value="ECO:0007669"/>
    <property type="project" value="InterPro"/>
</dbReference>
<evidence type="ECO:0000313" key="2">
    <source>
        <dbReference type="EMBL" id="KAF2842615.1"/>
    </source>
</evidence>